<dbReference type="Pfam" id="PF19291">
    <property type="entry name" value="TREH_N"/>
    <property type="match status" value="1"/>
</dbReference>
<proteinExistence type="predicted"/>
<protein>
    <submittedName>
        <fullName evidence="3">Glucoamylase</fullName>
    </submittedName>
</protein>
<dbReference type="InterPro" id="IPR045582">
    <property type="entry name" value="Trehalase-like_N"/>
</dbReference>
<dbReference type="InterPro" id="IPR012341">
    <property type="entry name" value="6hp_glycosidase-like_sf"/>
</dbReference>
<dbReference type="InterPro" id="IPR011613">
    <property type="entry name" value="GH15-like"/>
</dbReference>
<dbReference type="Gene3D" id="1.50.10.10">
    <property type="match status" value="1"/>
</dbReference>
<dbReference type="AlphaFoldDB" id="A0A9W6FXA2"/>
<gene>
    <name evidence="3" type="ORF">GHYDROH2_00140</name>
</gene>
<feature type="domain" description="GH15-like" evidence="1">
    <location>
        <begin position="234"/>
        <end position="595"/>
    </location>
</feature>
<evidence type="ECO:0000259" key="1">
    <source>
        <dbReference type="Pfam" id="PF00723"/>
    </source>
</evidence>
<dbReference type="SUPFAM" id="SSF48208">
    <property type="entry name" value="Six-hairpin glycosidases"/>
    <property type="match status" value="1"/>
</dbReference>
<sequence>MTKDQKRSYPPIRDYAFIADCHSSALVSRAGSIDWCCMPRIDSASCFGRLLDWEKGGYCRIHPKGGGEVSRRYLERTLILETRFKSADGEVRMIDFFPMREGGRHNPYQQIIRILEGVRGEIEVALECAPCFDYGAMRPWIRRKKDHYLAMGGQTGLLISGDYCFEFSGRHRIGGSCTLEAGERRYLSILYGRPEDLDDGLVSPPSIEELDERLEETIDWWHKWTEQLDYTGPEGDLVLRSAIVLKGLSNAPSGAIAAAATTSLPEAPGGSRNWDYRYSWVRDSSFTVRTLAELGFADEADGFRRFMERSCAGSAEELQILFGVGGERRLHEYEIESLEGYRGARPVRVGNAAEQQLQLDVYGELLDLAWSWHKLGESPDDDYWEFLVELVDAATRQWRNPDRGIWEIRGEPRHFVLSKAMCWVAIERGIRLAKNLEREAPVDEWQKACDQIRSEIEEKGYDRERGVFIQAYDTPIMDASLLLLPIFGFIEADDKRMVRTVAAIRQDLEQDGLLRRYRADDGLDGEEGVFLACSFWLAECLAAQGQIEETRRVFRRAADTANDLGLFSEEYDTRSGEMLGNFPQALTHLSLIAAAVTLGKVENVI</sequence>
<dbReference type="GO" id="GO:0015927">
    <property type="term" value="F:trehalase activity"/>
    <property type="evidence" value="ECO:0007669"/>
    <property type="project" value="TreeGrafter"/>
</dbReference>
<dbReference type="Proteomes" id="UP001144352">
    <property type="component" value="Unassembled WGS sequence"/>
</dbReference>
<evidence type="ECO:0000313" key="4">
    <source>
        <dbReference type="Proteomes" id="UP001144352"/>
    </source>
</evidence>
<reference evidence="3" key="1">
    <citation type="submission" date="2022-12" db="EMBL/GenBank/DDBJ databases">
        <title>Reference genome sequencing for broad-spectrum identification of bacterial and archaeal isolates by mass spectrometry.</title>
        <authorList>
            <person name="Sekiguchi Y."/>
            <person name="Tourlousse D.M."/>
        </authorList>
    </citation>
    <scope>NUCLEOTIDE SEQUENCE</scope>
    <source>
        <strain evidence="3">H2</strain>
    </source>
</reference>
<dbReference type="RefSeq" id="WP_214187564.1">
    <property type="nucleotide sequence ID" value="NZ_BSDS01000001.1"/>
</dbReference>
<dbReference type="PANTHER" id="PTHR31616">
    <property type="entry name" value="TREHALASE"/>
    <property type="match status" value="1"/>
</dbReference>
<dbReference type="EMBL" id="BSDS01000001">
    <property type="protein sequence ID" value="GLI36513.1"/>
    <property type="molecule type" value="Genomic_DNA"/>
</dbReference>
<accession>A0A9W6FXA2</accession>
<dbReference type="GO" id="GO:0005993">
    <property type="term" value="P:trehalose catabolic process"/>
    <property type="evidence" value="ECO:0007669"/>
    <property type="project" value="TreeGrafter"/>
</dbReference>
<dbReference type="InterPro" id="IPR008928">
    <property type="entry name" value="6-hairpin_glycosidase_sf"/>
</dbReference>
<keyword evidence="4" id="KW-1185">Reference proteome</keyword>
<evidence type="ECO:0000313" key="3">
    <source>
        <dbReference type="EMBL" id="GLI36513.1"/>
    </source>
</evidence>
<organism evidence="3 4">
    <name type="scientific">Geobacter hydrogenophilus</name>
    <dbReference type="NCBI Taxonomy" id="40983"/>
    <lineage>
        <taxon>Bacteria</taxon>
        <taxon>Pseudomonadati</taxon>
        <taxon>Thermodesulfobacteriota</taxon>
        <taxon>Desulfuromonadia</taxon>
        <taxon>Geobacterales</taxon>
        <taxon>Geobacteraceae</taxon>
        <taxon>Geobacter</taxon>
    </lineage>
</organism>
<dbReference type="Pfam" id="PF00723">
    <property type="entry name" value="Glyco_hydro_15"/>
    <property type="match status" value="1"/>
</dbReference>
<name>A0A9W6FXA2_9BACT</name>
<feature type="domain" description="Trehalase-like N-terminal" evidence="2">
    <location>
        <begin position="9"/>
        <end position="155"/>
    </location>
</feature>
<dbReference type="PANTHER" id="PTHR31616:SF10">
    <property type="entry name" value="TREHALASE"/>
    <property type="match status" value="1"/>
</dbReference>
<evidence type="ECO:0000259" key="2">
    <source>
        <dbReference type="Pfam" id="PF19291"/>
    </source>
</evidence>
<comment type="caution">
    <text evidence="3">The sequence shown here is derived from an EMBL/GenBank/DDBJ whole genome shotgun (WGS) entry which is preliminary data.</text>
</comment>